<dbReference type="Gene3D" id="1.10.150.310">
    <property type="entry name" value="Tex RuvX-like domain-like"/>
    <property type="match status" value="1"/>
</dbReference>
<accession>A0ABV7CRV6</accession>
<evidence type="ECO:0000259" key="1">
    <source>
        <dbReference type="SMART" id="SM00278"/>
    </source>
</evidence>
<dbReference type="InterPro" id="IPR051675">
    <property type="entry name" value="Endo/Exo/Phosphatase_dom_1"/>
</dbReference>
<dbReference type="PANTHER" id="PTHR21180">
    <property type="entry name" value="ENDONUCLEASE/EXONUCLEASE/PHOSPHATASE FAMILY DOMAIN-CONTAINING PROTEIN 1"/>
    <property type="match status" value="1"/>
</dbReference>
<proteinExistence type="predicted"/>
<name>A0ABV7CRV6_9BACI</name>
<dbReference type="Pfam" id="PF10531">
    <property type="entry name" value="SLBB"/>
    <property type="match status" value="1"/>
</dbReference>
<comment type="caution">
    <text evidence="2">The sequence shown here is derived from an EMBL/GenBank/DDBJ whole genome shotgun (WGS) entry which is preliminary data.</text>
</comment>
<dbReference type="EMBL" id="JBHRSA010000004">
    <property type="protein sequence ID" value="MFC3039121.1"/>
    <property type="molecule type" value="Genomic_DNA"/>
</dbReference>
<dbReference type="Gene3D" id="3.10.560.10">
    <property type="entry name" value="Outer membrane lipoprotein wza domain like"/>
    <property type="match status" value="1"/>
</dbReference>
<feature type="domain" description="Helix-hairpin-helix DNA-binding motif class 1" evidence="1">
    <location>
        <begin position="171"/>
        <end position="190"/>
    </location>
</feature>
<evidence type="ECO:0000313" key="3">
    <source>
        <dbReference type="Proteomes" id="UP001595279"/>
    </source>
</evidence>
<gene>
    <name evidence="2" type="ORF">ACFOGI_02505</name>
</gene>
<reference evidence="3" key="1">
    <citation type="journal article" date="2019" name="Int. J. Syst. Evol. Microbiol.">
        <title>The Global Catalogue of Microorganisms (GCM) 10K type strain sequencing project: providing services to taxonomists for standard genome sequencing and annotation.</title>
        <authorList>
            <consortium name="The Broad Institute Genomics Platform"/>
            <consortium name="The Broad Institute Genome Sequencing Center for Infectious Disease"/>
            <person name="Wu L."/>
            <person name="Ma J."/>
        </authorList>
    </citation>
    <scope>NUCLEOTIDE SEQUENCE [LARGE SCALE GENOMIC DNA]</scope>
    <source>
        <strain evidence="3">KCTC 13128</strain>
    </source>
</reference>
<feature type="domain" description="Helix-hairpin-helix DNA-binding motif class 1" evidence="1">
    <location>
        <begin position="141"/>
        <end position="160"/>
    </location>
</feature>
<dbReference type="Pfam" id="PF12836">
    <property type="entry name" value="HHH_3"/>
    <property type="match status" value="1"/>
</dbReference>
<dbReference type="InterPro" id="IPR019554">
    <property type="entry name" value="Soluble_ligand-bd"/>
</dbReference>
<keyword evidence="3" id="KW-1185">Reference proteome</keyword>
<dbReference type="SUPFAM" id="SSF47781">
    <property type="entry name" value="RuvA domain 2-like"/>
    <property type="match status" value="1"/>
</dbReference>
<dbReference type="InterPro" id="IPR003583">
    <property type="entry name" value="Hlx-hairpin-Hlx_DNA-bd_motif"/>
</dbReference>
<protein>
    <submittedName>
        <fullName evidence="2">Helix-hairpin-helix domain-containing protein</fullName>
    </submittedName>
</protein>
<dbReference type="InterPro" id="IPR004509">
    <property type="entry name" value="Competence_ComEA_HhH"/>
</dbReference>
<sequence>MLSHLKKGSLFLIFPIFLLVFFLIMNQPSDEPIAEEVQTAEHIALEQDEDVREGSGIVIVDVKGEVADPGVYEISTDARLNDVIQMAGGFTEGADQSQVNLAQKVTDEMMVLIPEKMDPLQNDGASEGAPEKLRINYATTEEIQGLSGIGPSKAEAIVQYREEQGLFQSAEDLLQISGIGEKTLEGLLDHIQVP</sequence>
<organism evidence="2 3">
    <name type="scientific">Virgibacillus xinjiangensis</name>
    <dbReference type="NCBI Taxonomy" id="393090"/>
    <lineage>
        <taxon>Bacteria</taxon>
        <taxon>Bacillati</taxon>
        <taxon>Bacillota</taxon>
        <taxon>Bacilli</taxon>
        <taxon>Bacillales</taxon>
        <taxon>Bacillaceae</taxon>
        <taxon>Virgibacillus</taxon>
    </lineage>
</organism>
<dbReference type="NCBIfam" id="TIGR00426">
    <property type="entry name" value="competence protein ComEA helix-hairpin-helix repeat region"/>
    <property type="match status" value="1"/>
</dbReference>
<dbReference type="SMART" id="SM00278">
    <property type="entry name" value="HhH1"/>
    <property type="match status" value="2"/>
</dbReference>
<evidence type="ECO:0000313" key="2">
    <source>
        <dbReference type="EMBL" id="MFC3039121.1"/>
    </source>
</evidence>
<dbReference type="PANTHER" id="PTHR21180:SF32">
    <property type="entry name" value="ENDONUCLEASE_EXONUCLEASE_PHOSPHATASE FAMILY DOMAIN-CONTAINING PROTEIN 1"/>
    <property type="match status" value="1"/>
</dbReference>
<dbReference type="InterPro" id="IPR010994">
    <property type="entry name" value="RuvA_2-like"/>
</dbReference>
<dbReference type="Proteomes" id="UP001595279">
    <property type="component" value="Unassembled WGS sequence"/>
</dbReference>
<dbReference type="RefSeq" id="WP_390267902.1">
    <property type="nucleotide sequence ID" value="NZ_JBHRSA010000004.1"/>
</dbReference>